<name>A0A926D9L4_9FIRM</name>
<dbReference type="RefSeq" id="WP_249319499.1">
    <property type="nucleotide sequence ID" value="NZ_JACRSN010000009.1"/>
</dbReference>
<accession>A0A926D9L4</accession>
<dbReference type="EMBL" id="JACRSN010000009">
    <property type="protein sequence ID" value="MBC8533844.1"/>
    <property type="molecule type" value="Genomic_DNA"/>
</dbReference>
<proteinExistence type="predicted"/>
<keyword evidence="2" id="KW-1185">Reference proteome</keyword>
<reference evidence="1" key="1">
    <citation type="submission" date="2020-08" db="EMBL/GenBank/DDBJ databases">
        <title>Genome public.</title>
        <authorList>
            <person name="Liu C."/>
            <person name="Sun Q."/>
        </authorList>
    </citation>
    <scope>NUCLEOTIDE SEQUENCE</scope>
    <source>
        <strain evidence="1">NSJ-40</strain>
    </source>
</reference>
<evidence type="ECO:0008006" key="3">
    <source>
        <dbReference type="Google" id="ProtNLM"/>
    </source>
</evidence>
<dbReference type="AlphaFoldDB" id="A0A926D9L4"/>
<protein>
    <recommendedName>
        <fullName evidence="3">Right handed beta helix domain-containing protein</fullName>
    </recommendedName>
</protein>
<dbReference type="Proteomes" id="UP000651482">
    <property type="component" value="Unassembled WGS sequence"/>
</dbReference>
<evidence type="ECO:0000313" key="1">
    <source>
        <dbReference type="EMBL" id="MBC8533844.1"/>
    </source>
</evidence>
<comment type="caution">
    <text evidence="1">The sequence shown here is derived from an EMBL/GenBank/DDBJ whole genome shotgun (WGS) entry which is preliminary data.</text>
</comment>
<evidence type="ECO:0000313" key="2">
    <source>
        <dbReference type="Proteomes" id="UP000651482"/>
    </source>
</evidence>
<sequence>MPEMLVHSVNYRINCKDTILTDCYADTGETGFEISADTRLIGCSYYNNFVYGLDNVVGIQHFDGRLTVSDGYFRQTSPHAQLYVGNGEHVIWRDNILTGGLKLPE</sequence>
<gene>
    <name evidence="1" type="ORF">IAG03_07475</name>
</gene>
<organism evidence="1 2">
    <name type="scientific">Yeguia hominis</name>
    <dbReference type="NCBI Taxonomy" id="2763662"/>
    <lineage>
        <taxon>Bacteria</taxon>
        <taxon>Bacillati</taxon>
        <taxon>Bacillota</taxon>
        <taxon>Clostridia</taxon>
        <taxon>Eubacteriales</taxon>
        <taxon>Yeguiaceae</taxon>
        <taxon>Yeguia</taxon>
    </lineage>
</organism>